<dbReference type="SUPFAM" id="SSF53474">
    <property type="entry name" value="alpha/beta-Hydrolases"/>
    <property type="match status" value="1"/>
</dbReference>
<feature type="domain" description="AB hydrolase-1" evidence="1">
    <location>
        <begin position="7"/>
        <end position="249"/>
    </location>
</feature>
<evidence type="ECO:0000313" key="3">
    <source>
        <dbReference type="Proteomes" id="UP000800038"/>
    </source>
</evidence>
<dbReference type="Proteomes" id="UP000800038">
    <property type="component" value="Unassembled WGS sequence"/>
</dbReference>
<keyword evidence="2" id="KW-0378">Hydrolase</keyword>
<accession>A0A6A5SWG2</accession>
<dbReference type="PANTHER" id="PTHR37017:SF13">
    <property type="entry name" value="AB HYDROLASE-1 DOMAIN-CONTAINING PROTEIN"/>
    <property type="match status" value="1"/>
</dbReference>
<dbReference type="Pfam" id="PF12697">
    <property type="entry name" value="Abhydrolase_6"/>
    <property type="match status" value="1"/>
</dbReference>
<name>A0A6A5SWG2_9PLEO</name>
<gene>
    <name evidence="2" type="ORF">EJ02DRAFT_451858</name>
</gene>
<dbReference type="AlphaFoldDB" id="A0A6A5SWG2"/>
<sequence length="270" mass="29415">MYPQPTLVLVPGSFATTDMYEPLVAPLRAKGHTIHVLEPPCYPASYKTSSGKPPPSMYDDAKFINTFVVELIEEGKEVVVLAHSYGGIPASESLKGVTKKEREQLGKKGGVVRIAYLAAIVPRIGQSLGGFTDGNDTLPVEVGEDGWMFQPDSAATARVCFNNLSPETGAAAAAKFGKHYSACFGDKLTHNGYKDIPVSWLLCEEDLCVIPEMQQTSIVAIEESWVGTEREGRKVDITRASCDHIPIVDEGKRKEVSQWVEKILKMGGQE</sequence>
<evidence type="ECO:0000259" key="1">
    <source>
        <dbReference type="Pfam" id="PF12697"/>
    </source>
</evidence>
<reference evidence="2" key="1">
    <citation type="journal article" date="2020" name="Stud. Mycol.">
        <title>101 Dothideomycetes genomes: a test case for predicting lifestyles and emergence of pathogens.</title>
        <authorList>
            <person name="Haridas S."/>
            <person name="Albert R."/>
            <person name="Binder M."/>
            <person name="Bloem J."/>
            <person name="Labutti K."/>
            <person name="Salamov A."/>
            <person name="Andreopoulos B."/>
            <person name="Baker S."/>
            <person name="Barry K."/>
            <person name="Bills G."/>
            <person name="Bluhm B."/>
            <person name="Cannon C."/>
            <person name="Castanera R."/>
            <person name="Culley D."/>
            <person name="Daum C."/>
            <person name="Ezra D."/>
            <person name="Gonzalez J."/>
            <person name="Henrissat B."/>
            <person name="Kuo A."/>
            <person name="Liang C."/>
            <person name="Lipzen A."/>
            <person name="Lutzoni F."/>
            <person name="Magnuson J."/>
            <person name="Mondo S."/>
            <person name="Nolan M."/>
            <person name="Ohm R."/>
            <person name="Pangilinan J."/>
            <person name="Park H.-J."/>
            <person name="Ramirez L."/>
            <person name="Alfaro M."/>
            <person name="Sun H."/>
            <person name="Tritt A."/>
            <person name="Yoshinaga Y."/>
            <person name="Zwiers L.-H."/>
            <person name="Turgeon B."/>
            <person name="Goodwin S."/>
            <person name="Spatafora J."/>
            <person name="Crous P."/>
            <person name="Grigoriev I."/>
        </authorList>
    </citation>
    <scope>NUCLEOTIDE SEQUENCE</scope>
    <source>
        <strain evidence="2">CBS 161.51</strain>
    </source>
</reference>
<dbReference type="InterPro" id="IPR052897">
    <property type="entry name" value="Sec-Metab_Biosynth_Hydrolase"/>
</dbReference>
<organism evidence="2 3">
    <name type="scientific">Clathrospora elynae</name>
    <dbReference type="NCBI Taxonomy" id="706981"/>
    <lineage>
        <taxon>Eukaryota</taxon>
        <taxon>Fungi</taxon>
        <taxon>Dikarya</taxon>
        <taxon>Ascomycota</taxon>
        <taxon>Pezizomycotina</taxon>
        <taxon>Dothideomycetes</taxon>
        <taxon>Pleosporomycetidae</taxon>
        <taxon>Pleosporales</taxon>
        <taxon>Diademaceae</taxon>
        <taxon>Clathrospora</taxon>
    </lineage>
</organism>
<dbReference type="PANTHER" id="PTHR37017">
    <property type="entry name" value="AB HYDROLASE-1 DOMAIN-CONTAINING PROTEIN-RELATED"/>
    <property type="match status" value="1"/>
</dbReference>
<dbReference type="OrthoDB" id="1263307at2759"/>
<dbReference type="GO" id="GO:0016787">
    <property type="term" value="F:hydrolase activity"/>
    <property type="evidence" value="ECO:0007669"/>
    <property type="project" value="UniProtKB-KW"/>
</dbReference>
<evidence type="ECO:0000313" key="2">
    <source>
        <dbReference type="EMBL" id="KAF1945015.1"/>
    </source>
</evidence>
<dbReference type="InterPro" id="IPR029058">
    <property type="entry name" value="AB_hydrolase_fold"/>
</dbReference>
<dbReference type="EMBL" id="ML976012">
    <property type="protein sequence ID" value="KAF1945015.1"/>
    <property type="molecule type" value="Genomic_DNA"/>
</dbReference>
<dbReference type="InterPro" id="IPR000073">
    <property type="entry name" value="AB_hydrolase_1"/>
</dbReference>
<protein>
    <submittedName>
        <fullName evidence="2">Alpha/beta-hydrolase</fullName>
    </submittedName>
</protein>
<keyword evidence="3" id="KW-1185">Reference proteome</keyword>
<dbReference type="Gene3D" id="3.40.50.1820">
    <property type="entry name" value="alpha/beta hydrolase"/>
    <property type="match status" value="1"/>
</dbReference>
<proteinExistence type="predicted"/>